<dbReference type="Proteomes" id="UP000247416">
    <property type="component" value="Unassembled WGS sequence"/>
</dbReference>
<dbReference type="RefSeq" id="WP_107932147.1">
    <property type="nucleotide sequence ID" value="NZ_CP085009.1"/>
</dbReference>
<protein>
    <submittedName>
        <fullName evidence="1">Uncharacterized protein</fullName>
    </submittedName>
</protein>
<accession>A0A318TT07</accession>
<name>A0A318TT07_9BACL</name>
<dbReference type="OrthoDB" id="2691481at2"/>
<gene>
    <name evidence="1" type="ORF">BJ095_10389</name>
</gene>
<keyword evidence="2" id="KW-1185">Reference proteome</keyword>
<evidence type="ECO:0000313" key="1">
    <source>
        <dbReference type="EMBL" id="PYF07922.1"/>
    </source>
</evidence>
<comment type="caution">
    <text evidence="1">The sequence shown here is derived from an EMBL/GenBank/DDBJ whole genome shotgun (WGS) entry which is preliminary data.</text>
</comment>
<dbReference type="EMBL" id="QJTJ01000003">
    <property type="protein sequence ID" value="PYF07922.1"/>
    <property type="molecule type" value="Genomic_DNA"/>
</dbReference>
<dbReference type="AlphaFoldDB" id="A0A318TT07"/>
<sequence>MSARANEIKRGQAISFRIPSDTPDHLLKHLQKLKESERRNFSSKMAEFVLQGVGQSFTKERETINIPLPHKLSKSQRDWLKHEHSEALLGTIVYQLLMDPVRATSLLASLNSNALDINEALYLQEELTNTQLPGMESEVSQVDNYVQAIEETAAGSDSEITDDLDAFEWESATHHQVVDTEENQDDEEELDLDSLLGDFLNKMNK</sequence>
<proteinExistence type="predicted"/>
<reference evidence="1 2" key="1">
    <citation type="submission" date="2018-06" db="EMBL/GenBank/DDBJ databases">
        <title>Genomic Encyclopedia of Archaeal and Bacterial Type Strains, Phase II (KMG-II): from individual species to whole genera.</title>
        <authorList>
            <person name="Goeker M."/>
        </authorList>
    </citation>
    <scope>NUCLEOTIDE SEQUENCE [LARGE SCALE GENOMIC DNA]</scope>
    <source>
        <strain evidence="1 2">KACC 16626</strain>
    </source>
</reference>
<organism evidence="1 2">
    <name type="scientific">Ureibacillus chungkukjangi</name>
    <dbReference type="NCBI Taxonomy" id="1202712"/>
    <lineage>
        <taxon>Bacteria</taxon>
        <taxon>Bacillati</taxon>
        <taxon>Bacillota</taxon>
        <taxon>Bacilli</taxon>
        <taxon>Bacillales</taxon>
        <taxon>Caryophanaceae</taxon>
        <taxon>Ureibacillus</taxon>
    </lineage>
</organism>
<evidence type="ECO:0000313" key="2">
    <source>
        <dbReference type="Proteomes" id="UP000247416"/>
    </source>
</evidence>